<evidence type="ECO:0000313" key="1">
    <source>
        <dbReference type="EMBL" id="MDH1629679.1"/>
    </source>
</evidence>
<accession>A0AA42RT50</accession>
<evidence type="ECO:0000313" key="2">
    <source>
        <dbReference type="Proteomes" id="UP001160882"/>
    </source>
</evidence>
<sequence>MLTAILHGKAGRVALDGRSVSWREVFRQREDLLTAVLFGRMPYLSDEAQANVTSLLLGPDIAAALGPLDDIVFWPKLEKEGRSFVEPDVVIEYPRCRVLVEVKPPAGGKQSLPQWREELQAFLAQENDPKQTVLLALGNNPAQWKSWAATLEAEFTDLSVRVVGREWRDLHLGLLAHKPLLQLRDARVYEEWLQAFSLFGMNVQPLPFTDLLASVGKIGDLRSALHTLECWPSL</sequence>
<reference evidence="1" key="1">
    <citation type="submission" date="2022-09" db="EMBL/GenBank/DDBJ databases">
        <title>Intensive care unit water sources are persistently colonized with multi-drug resistant bacteria and are the site of extensive horizontal gene transfer of antibiotic resistance genes.</title>
        <authorList>
            <person name="Diorio-Toth L."/>
        </authorList>
    </citation>
    <scope>NUCLEOTIDE SEQUENCE</scope>
    <source>
        <strain evidence="1">GD03782</strain>
    </source>
</reference>
<dbReference type="RefSeq" id="WP_280080851.1">
    <property type="nucleotide sequence ID" value="NZ_JAOCGG010000006.1"/>
</dbReference>
<dbReference type="AlphaFoldDB" id="A0AA42RT50"/>
<name>A0AA42RT50_9PSED</name>
<protein>
    <submittedName>
        <fullName evidence="1">Uncharacterized protein</fullName>
    </submittedName>
</protein>
<organism evidence="1 2">
    <name type="scientific">Pseudomonas mosselii</name>
    <dbReference type="NCBI Taxonomy" id="78327"/>
    <lineage>
        <taxon>Bacteria</taxon>
        <taxon>Pseudomonadati</taxon>
        <taxon>Pseudomonadota</taxon>
        <taxon>Gammaproteobacteria</taxon>
        <taxon>Pseudomonadales</taxon>
        <taxon>Pseudomonadaceae</taxon>
        <taxon>Pseudomonas</taxon>
    </lineage>
</organism>
<gene>
    <name evidence="1" type="ORF">N5I14_05400</name>
</gene>
<comment type="caution">
    <text evidence="1">The sequence shown here is derived from an EMBL/GenBank/DDBJ whole genome shotgun (WGS) entry which is preliminary data.</text>
</comment>
<dbReference type="EMBL" id="JAOCGG010000006">
    <property type="protein sequence ID" value="MDH1629679.1"/>
    <property type="molecule type" value="Genomic_DNA"/>
</dbReference>
<dbReference type="Proteomes" id="UP001160882">
    <property type="component" value="Unassembled WGS sequence"/>
</dbReference>
<proteinExistence type="predicted"/>